<evidence type="ECO:0000256" key="1">
    <source>
        <dbReference type="SAM" id="Phobius"/>
    </source>
</evidence>
<keyword evidence="1" id="KW-0812">Transmembrane</keyword>
<keyword evidence="1" id="KW-1133">Transmembrane helix</keyword>
<name>A0ABS4AZ48_9PROT</name>
<dbReference type="RefSeq" id="WP_209353408.1">
    <property type="nucleotide sequence ID" value="NZ_JAGIYZ010000021.1"/>
</dbReference>
<dbReference type="Proteomes" id="UP000680815">
    <property type="component" value="Unassembled WGS sequence"/>
</dbReference>
<accession>A0ABS4AZ48</accession>
<proteinExistence type="predicted"/>
<organism evidence="2 3">
    <name type="scientific">Roseomonas nitratireducens</name>
    <dbReference type="NCBI Taxonomy" id="2820810"/>
    <lineage>
        <taxon>Bacteria</taxon>
        <taxon>Pseudomonadati</taxon>
        <taxon>Pseudomonadota</taxon>
        <taxon>Alphaproteobacteria</taxon>
        <taxon>Acetobacterales</taxon>
        <taxon>Roseomonadaceae</taxon>
        <taxon>Roseomonas</taxon>
    </lineage>
</organism>
<sequence length="242" mass="26141">MTDASAYTVESDAATAEEIARIEAIADAQAGAARNAVTGGLAGLALVLAIVFGVIFVLDLAFGIIERGHWIVLVMGSTIMVVPMLLIHLRSAREGQADRNAFARSLRLQAATGKVLRHRLRRDAAHLFVEHEHGVMHLSPADGGRTLFLDFSSVGDDPRWEEWYAKGRIDRAEWRWTTTPDGEALLDFTADGAALTPRRLLDAQGRSDDAAAADAFESLGSPRDGALLRRPFADIEASLGAR</sequence>
<protein>
    <submittedName>
        <fullName evidence="2">Uncharacterized protein</fullName>
    </submittedName>
</protein>
<keyword evidence="3" id="KW-1185">Reference proteome</keyword>
<comment type="caution">
    <text evidence="2">The sequence shown here is derived from an EMBL/GenBank/DDBJ whole genome shotgun (WGS) entry which is preliminary data.</text>
</comment>
<reference evidence="2 3" key="1">
    <citation type="submission" date="2021-03" db="EMBL/GenBank/DDBJ databases">
        <authorList>
            <person name="So Y."/>
        </authorList>
    </citation>
    <scope>NUCLEOTIDE SEQUENCE [LARGE SCALE GENOMIC DNA]</scope>
    <source>
        <strain evidence="2 3">PWR1</strain>
    </source>
</reference>
<keyword evidence="1" id="KW-0472">Membrane</keyword>
<feature type="transmembrane region" description="Helical" evidence="1">
    <location>
        <begin position="41"/>
        <end position="64"/>
    </location>
</feature>
<evidence type="ECO:0000313" key="3">
    <source>
        <dbReference type="Proteomes" id="UP000680815"/>
    </source>
</evidence>
<feature type="transmembrane region" description="Helical" evidence="1">
    <location>
        <begin position="70"/>
        <end position="89"/>
    </location>
</feature>
<evidence type="ECO:0000313" key="2">
    <source>
        <dbReference type="EMBL" id="MBP0466031.1"/>
    </source>
</evidence>
<gene>
    <name evidence="2" type="ORF">J5Y09_19045</name>
</gene>
<dbReference type="EMBL" id="JAGIYZ010000021">
    <property type="protein sequence ID" value="MBP0466031.1"/>
    <property type="molecule type" value="Genomic_DNA"/>
</dbReference>